<dbReference type="PROSITE" id="PS00232">
    <property type="entry name" value="CADHERIN_1"/>
    <property type="match status" value="1"/>
</dbReference>
<dbReference type="FunFam" id="2.60.40.60:FF:000006">
    <property type="entry name" value="Protocadherin alpha 2"/>
    <property type="match status" value="1"/>
</dbReference>
<evidence type="ECO:0000256" key="9">
    <source>
        <dbReference type="ARBA" id="ARBA00023136"/>
    </source>
</evidence>
<keyword evidence="8 12" id="KW-1133">Transmembrane helix</keyword>
<dbReference type="Pfam" id="PF16492">
    <property type="entry name" value="Cadherin_C_2"/>
    <property type="match status" value="2"/>
</dbReference>
<evidence type="ECO:0000256" key="10">
    <source>
        <dbReference type="ARBA" id="ARBA00023180"/>
    </source>
</evidence>
<keyword evidence="3 12" id="KW-0812">Transmembrane</keyword>
<evidence type="ECO:0000256" key="2">
    <source>
        <dbReference type="ARBA" id="ARBA00022475"/>
    </source>
</evidence>
<evidence type="ECO:0000256" key="13">
    <source>
        <dbReference type="SAM" id="SignalP"/>
    </source>
</evidence>
<evidence type="ECO:0000256" key="4">
    <source>
        <dbReference type="ARBA" id="ARBA00022729"/>
    </source>
</evidence>
<dbReference type="InterPro" id="IPR015919">
    <property type="entry name" value="Cadherin-like_sf"/>
</dbReference>
<dbReference type="CDD" id="cd11304">
    <property type="entry name" value="Cadherin_repeat"/>
    <property type="match status" value="2"/>
</dbReference>
<dbReference type="PRINTS" id="PR00205">
    <property type="entry name" value="CADHERIN"/>
</dbReference>
<protein>
    <recommendedName>
        <fullName evidence="14">Cadherin domain-containing protein</fullName>
    </recommendedName>
</protein>
<evidence type="ECO:0000256" key="6">
    <source>
        <dbReference type="ARBA" id="ARBA00022837"/>
    </source>
</evidence>
<keyword evidence="10" id="KW-0325">Glycoprotein</keyword>
<dbReference type="GO" id="GO:0005886">
    <property type="term" value="C:plasma membrane"/>
    <property type="evidence" value="ECO:0007669"/>
    <property type="project" value="UniProtKB-SubCell"/>
</dbReference>
<dbReference type="GO" id="GO:0007156">
    <property type="term" value="P:homophilic cell adhesion via plasma membrane adhesion molecules"/>
    <property type="evidence" value="ECO:0007669"/>
    <property type="project" value="InterPro"/>
</dbReference>
<dbReference type="SUPFAM" id="SSF49313">
    <property type="entry name" value="Cadherin-like"/>
    <property type="match status" value="2"/>
</dbReference>
<feature type="chain" id="PRO_5025651162" description="Cadherin domain-containing protein" evidence="13">
    <location>
        <begin position="33"/>
        <end position="616"/>
    </location>
</feature>
<keyword evidence="4 13" id="KW-0732">Signal</keyword>
<evidence type="ECO:0000259" key="14">
    <source>
        <dbReference type="PROSITE" id="PS50268"/>
    </source>
</evidence>
<evidence type="ECO:0000256" key="5">
    <source>
        <dbReference type="ARBA" id="ARBA00022737"/>
    </source>
</evidence>
<dbReference type="Proteomes" id="UP000438429">
    <property type="component" value="Unassembled WGS sequence"/>
</dbReference>
<dbReference type="FunFam" id="2.60.40.60:FF:000007">
    <property type="entry name" value="Protocadherin alpha 2"/>
    <property type="match status" value="1"/>
</dbReference>
<dbReference type="EMBL" id="VEVO01000008">
    <property type="protein sequence ID" value="KAF0038155.1"/>
    <property type="molecule type" value="Genomic_DNA"/>
</dbReference>
<evidence type="ECO:0000313" key="16">
    <source>
        <dbReference type="Proteomes" id="UP000438429"/>
    </source>
</evidence>
<evidence type="ECO:0000256" key="1">
    <source>
        <dbReference type="ARBA" id="ARBA00004251"/>
    </source>
</evidence>
<dbReference type="GO" id="GO:0009653">
    <property type="term" value="P:anatomical structure morphogenesis"/>
    <property type="evidence" value="ECO:0007669"/>
    <property type="project" value="UniProtKB-ARBA"/>
</dbReference>
<keyword evidence="5" id="KW-0677">Repeat</keyword>
<dbReference type="InterPro" id="IPR013164">
    <property type="entry name" value="Cadherin_N"/>
</dbReference>
<keyword evidence="2" id="KW-1003">Cell membrane</keyword>
<feature type="transmembrane region" description="Helical" evidence="12">
    <location>
        <begin position="494"/>
        <end position="517"/>
    </location>
</feature>
<proteinExistence type="predicted"/>
<feature type="domain" description="Cadherin" evidence="14">
    <location>
        <begin position="30"/>
        <end position="136"/>
    </location>
</feature>
<dbReference type="AlphaFoldDB" id="A0A6A4SZG0"/>
<dbReference type="Pfam" id="PF08266">
    <property type="entry name" value="Cadherin_2"/>
    <property type="match status" value="1"/>
</dbReference>
<dbReference type="PROSITE" id="PS50268">
    <property type="entry name" value="CADHERIN_2"/>
    <property type="match status" value="1"/>
</dbReference>
<name>A0A6A4SZG0_SCOMX</name>
<dbReference type="InterPro" id="IPR020894">
    <property type="entry name" value="Cadherin_CS"/>
</dbReference>
<dbReference type="InterPro" id="IPR032455">
    <property type="entry name" value="Cadherin_C"/>
</dbReference>
<evidence type="ECO:0000256" key="7">
    <source>
        <dbReference type="ARBA" id="ARBA00022889"/>
    </source>
</evidence>
<reference evidence="15 16" key="1">
    <citation type="submission" date="2019-06" db="EMBL/GenBank/DDBJ databases">
        <title>Draft genomes of female and male turbot (Scophthalmus maximus).</title>
        <authorList>
            <person name="Xu H."/>
            <person name="Xu X.-W."/>
            <person name="Shao C."/>
            <person name="Chen S."/>
        </authorList>
    </citation>
    <scope>NUCLEOTIDE SEQUENCE [LARGE SCALE GENOMIC DNA]</scope>
    <source>
        <strain evidence="15">Ysfricsl-2016a</strain>
        <tissue evidence="15">Blood</tissue>
    </source>
</reference>
<dbReference type="SMART" id="SM00112">
    <property type="entry name" value="CA"/>
    <property type="match status" value="1"/>
</dbReference>
<keyword evidence="9 12" id="KW-0472">Membrane</keyword>
<dbReference type="InterPro" id="IPR050174">
    <property type="entry name" value="Protocadherin/Cadherin-CA"/>
</dbReference>
<keyword evidence="6 11" id="KW-0106">Calcium</keyword>
<evidence type="ECO:0000256" key="3">
    <source>
        <dbReference type="ARBA" id="ARBA00022692"/>
    </source>
</evidence>
<evidence type="ECO:0000256" key="12">
    <source>
        <dbReference type="SAM" id="Phobius"/>
    </source>
</evidence>
<dbReference type="PANTHER" id="PTHR24028">
    <property type="entry name" value="CADHERIN-87A"/>
    <property type="match status" value="1"/>
</dbReference>
<dbReference type="Gene3D" id="2.60.40.60">
    <property type="entry name" value="Cadherins"/>
    <property type="match status" value="2"/>
</dbReference>
<organism evidence="15 16">
    <name type="scientific">Scophthalmus maximus</name>
    <name type="common">Turbot</name>
    <name type="synonym">Psetta maxima</name>
    <dbReference type="NCBI Taxonomy" id="52904"/>
    <lineage>
        <taxon>Eukaryota</taxon>
        <taxon>Metazoa</taxon>
        <taxon>Chordata</taxon>
        <taxon>Craniata</taxon>
        <taxon>Vertebrata</taxon>
        <taxon>Euteleostomi</taxon>
        <taxon>Actinopterygii</taxon>
        <taxon>Neopterygii</taxon>
        <taxon>Teleostei</taxon>
        <taxon>Neoteleostei</taxon>
        <taxon>Acanthomorphata</taxon>
        <taxon>Carangaria</taxon>
        <taxon>Pleuronectiformes</taxon>
        <taxon>Pleuronectoidei</taxon>
        <taxon>Scophthalmidae</taxon>
        <taxon>Scophthalmus</taxon>
    </lineage>
</organism>
<dbReference type="PANTHER" id="PTHR24028:SF304">
    <property type="entry name" value="PROTOCADHERIN-10"/>
    <property type="match status" value="1"/>
</dbReference>
<dbReference type="InterPro" id="IPR002126">
    <property type="entry name" value="Cadherin-like_dom"/>
</dbReference>
<accession>A0A6A4SZG0</accession>
<comment type="caution">
    <text evidence="15">The sequence shown here is derived from an EMBL/GenBank/DDBJ whole genome shotgun (WGS) entry which is preliminary data.</text>
</comment>
<keyword evidence="7" id="KW-0130">Cell adhesion</keyword>
<gene>
    <name evidence="15" type="ORF">F2P81_008639</name>
</gene>
<evidence type="ECO:0000313" key="15">
    <source>
        <dbReference type="EMBL" id="KAF0038155.1"/>
    </source>
</evidence>
<sequence>MDTRGREKGPSGKWHAVCRLALFTCFLDAVRGQIRYSIPEELEHGAFVGNIAEDLGLDLDKLSARRFRIVSGAKKQYVEVNLENGVLFVNERIDREELCEQSLSCSFHLQVVIENPLELYRVEVEILDVNDNSPAFPWTEFNLDISESAAPGSRFPLESAQDLDVGSNSLRTYLLSVNEHFLLDIQTRSDGSKFAELVLQSPLDREQQVRRLKGRPSDRESNFPSVGGGGGCCCCCRPRSEAPTAAEMFKKTNLNVRMSAGASGCAEASGNGALPQVYCYQMCLTPESSKSDFMFLKPCSPVMSVQQNNAKSTDYLTSGWSALDRNELTNNRAATPNELKYSNKDWTLTKNQRNSAYKRYSSANMEGTLSRQQKYDADGFSCSVAPQYWTWGNHMKDCKISLQEEAAPNYSWTPQYTQPHSEPPDYQHNVYIPGTTSGYSTLKLAPRGDLDVYNTFSTFGKKKRFISSYEQSFDGDDETTELPLEYDVFTDLNLYLVIGLGAVSFLLLITILVIIVLKCQKPKPKAIKMPPANRNSVISRNSMISQRSSTIADSTLISSDAYWYSLFLAETRKGKVVVRQPIIPKGAGYFVSSIPRSIGPSETTDSRASTLEHESA</sequence>
<evidence type="ECO:0000256" key="8">
    <source>
        <dbReference type="ARBA" id="ARBA00022989"/>
    </source>
</evidence>
<evidence type="ECO:0000256" key="11">
    <source>
        <dbReference type="PROSITE-ProRule" id="PRU00043"/>
    </source>
</evidence>
<dbReference type="GO" id="GO:0005509">
    <property type="term" value="F:calcium ion binding"/>
    <property type="evidence" value="ECO:0007669"/>
    <property type="project" value="UniProtKB-UniRule"/>
</dbReference>
<feature type="signal peptide" evidence="13">
    <location>
        <begin position="1"/>
        <end position="32"/>
    </location>
</feature>
<comment type="subcellular location">
    <subcellularLocation>
        <location evidence="1">Cell membrane</location>
        <topology evidence="1">Single-pass type I membrane protein</topology>
    </subcellularLocation>
</comment>